<evidence type="ECO:0000256" key="2">
    <source>
        <dbReference type="ARBA" id="ARBA00022651"/>
    </source>
</evidence>
<reference evidence="9 10" key="1">
    <citation type="submission" date="2020-09" db="EMBL/GenBank/DDBJ databases">
        <title>Paenibacillus sp. strain PR3 16S rRNA gene Genome sequencing and assembly.</title>
        <authorList>
            <person name="Kim J."/>
        </authorList>
    </citation>
    <scope>NUCLEOTIDE SEQUENCE [LARGE SCALE GENOMIC DNA]</scope>
    <source>
        <strain evidence="9 10">PR3</strain>
    </source>
</reference>
<feature type="domain" description="CBM6" evidence="8">
    <location>
        <begin position="392"/>
        <end position="523"/>
    </location>
</feature>
<dbReference type="CDD" id="cd09003">
    <property type="entry name" value="GH43_XynD-like"/>
    <property type="match status" value="1"/>
</dbReference>
<name>A0ABR8N370_9BACL</name>
<evidence type="ECO:0000256" key="4">
    <source>
        <dbReference type="ARBA" id="ARBA00022801"/>
    </source>
</evidence>
<dbReference type="Gene3D" id="2.60.120.260">
    <property type="entry name" value="Galactose-binding domain-like"/>
    <property type="match status" value="1"/>
</dbReference>
<dbReference type="InterPro" id="IPR005084">
    <property type="entry name" value="CBM6"/>
</dbReference>
<dbReference type="SMART" id="SM00606">
    <property type="entry name" value="CBD_IV"/>
    <property type="match status" value="1"/>
</dbReference>
<keyword evidence="2" id="KW-0624">Polysaccharide degradation</keyword>
<keyword evidence="3" id="KW-0732">Signal</keyword>
<dbReference type="CDD" id="cd04084">
    <property type="entry name" value="CBM6_xylanase-like"/>
    <property type="match status" value="1"/>
</dbReference>
<dbReference type="Gene3D" id="2.115.10.20">
    <property type="entry name" value="Glycosyl hydrolase domain, family 43"/>
    <property type="match status" value="1"/>
</dbReference>
<organism evidence="9 10">
    <name type="scientific">Paenibacillus terricola</name>
    <dbReference type="NCBI Taxonomy" id="2763503"/>
    <lineage>
        <taxon>Bacteria</taxon>
        <taxon>Bacillati</taxon>
        <taxon>Bacillota</taxon>
        <taxon>Bacilli</taxon>
        <taxon>Bacillales</taxon>
        <taxon>Paenibacillaceae</taxon>
        <taxon>Paenibacillus</taxon>
    </lineage>
</organism>
<proteinExistence type="inferred from homology"/>
<dbReference type="SUPFAM" id="SSF75005">
    <property type="entry name" value="Arabinanase/levansucrase/invertase"/>
    <property type="match status" value="1"/>
</dbReference>
<evidence type="ECO:0000259" key="8">
    <source>
        <dbReference type="PROSITE" id="PS51175"/>
    </source>
</evidence>
<dbReference type="PROSITE" id="PS51175">
    <property type="entry name" value="CBM6"/>
    <property type="match status" value="1"/>
</dbReference>
<dbReference type="EMBL" id="JACXZA010000006">
    <property type="protein sequence ID" value="MBD3921660.1"/>
    <property type="molecule type" value="Genomic_DNA"/>
</dbReference>
<protein>
    <submittedName>
        <fullName evidence="9">Carbohydrate-binding protein</fullName>
    </submittedName>
</protein>
<keyword evidence="6 7" id="KW-0326">Glycosidase</keyword>
<evidence type="ECO:0000256" key="3">
    <source>
        <dbReference type="ARBA" id="ARBA00022729"/>
    </source>
</evidence>
<comment type="caution">
    <text evidence="9">The sequence shown here is derived from an EMBL/GenBank/DDBJ whole genome shotgun (WGS) entry which is preliminary data.</text>
</comment>
<keyword evidence="2" id="KW-0858">Xylan degradation</keyword>
<dbReference type="PANTHER" id="PTHR43772">
    <property type="entry name" value="ENDO-1,4-BETA-XYLANASE"/>
    <property type="match status" value="1"/>
</dbReference>
<keyword evidence="5" id="KW-0119">Carbohydrate metabolism</keyword>
<evidence type="ECO:0000256" key="5">
    <source>
        <dbReference type="ARBA" id="ARBA00023277"/>
    </source>
</evidence>
<dbReference type="Pfam" id="PF04616">
    <property type="entry name" value="Glyco_hydro_43"/>
    <property type="match status" value="1"/>
</dbReference>
<keyword evidence="10" id="KW-1185">Reference proteome</keyword>
<sequence length="529" mass="55961">MLKVEAFATSDHTASITTDYINVEGGDVVYDVQQAVAEIGLKQLNTGAIGKLPGYSNPLMSHKFGADPYALVYNGRVYVYMTNDAYEYDSNGNIKDNTYGQIKTINVISSADMVNWTDHGAIPVAGANGAAKWAGLSWAPAAAHKVIDGKDKFFLYFANGAGGIGVLTADSPTGPWTDPIGGPLVSFATEGVGGVVWLFDPAVLVDDNGSAYLYFGGGIPNNPTAEQAAHPNTARVIRLADDMVHTVGAASAIDAPYMFEDSGIHKYNGKYYYSYCSNFAGTHPDGMPPAGEIAYMVSDSPMGPFTYVGSILKNPGAFFGVGGNNHHAIFEFNNEWYVVYHAQTLSKAALGEGKGYRSTHINKVQMYEDGSIKSIQADMEGVAPVAALNPYQRTEAETIAWQAGIATEPSTAPAGSSSNINLDVTNISNGDWVAVSNVDFGDKGAASFTANVAGNVGGKIEIRLDSPIGQVIGTLNVKSTGGDQSWKLLQTEVAAVGGVHNVFLMFQGGDGSKLLNLDYWQFTAAGSRK</sequence>
<dbReference type="InterPro" id="IPR008979">
    <property type="entry name" value="Galactose-bd-like_sf"/>
</dbReference>
<dbReference type="PANTHER" id="PTHR43772:SF2">
    <property type="entry name" value="PUTATIVE (AFU_ORTHOLOGUE AFUA_2G04480)-RELATED"/>
    <property type="match status" value="1"/>
</dbReference>
<comment type="similarity">
    <text evidence="1 7">Belongs to the glycosyl hydrolase 43 family.</text>
</comment>
<dbReference type="Pfam" id="PF03422">
    <property type="entry name" value="CBM_6"/>
    <property type="match status" value="1"/>
</dbReference>
<dbReference type="InterPro" id="IPR006584">
    <property type="entry name" value="Cellulose-bd_IV"/>
</dbReference>
<evidence type="ECO:0000256" key="7">
    <source>
        <dbReference type="RuleBase" id="RU361187"/>
    </source>
</evidence>
<keyword evidence="4 7" id="KW-0378">Hydrolase</keyword>
<evidence type="ECO:0000313" key="10">
    <source>
        <dbReference type="Proteomes" id="UP000609346"/>
    </source>
</evidence>
<evidence type="ECO:0000256" key="6">
    <source>
        <dbReference type="ARBA" id="ARBA00023295"/>
    </source>
</evidence>
<dbReference type="SUPFAM" id="SSF49785">
    <property type="entry name" value="Galactose-binding domain-like"/>
    <property type="match status" value="1"/>
</dbReference>
<evidence type="ECO:0000256" key="1">
    <source>
        <dbReference type="ARBA" id="ARBA00009865"/>
    </source>
</evidence>
<gene>
    <name evidence="9" type="ORF">H8B09_23020</name>
</gene>
<dbReference type="InterPro" id="IPR052176">
    <property type="entry name" value="Glycosyl_Hydrlase_43_Enz"/>
</dbReference>
<dbReference type="InterPro" id="IPR023296">
    <property type="entry name" value="Glyco_hydro_beta-prop_sf"/>
</dbReference>
<evidence type="ECO:0000313" key="9">
    <source>
        <dbReference type="EMBL" id="MBD3921660.1"/>
    </source>
</evidence>
<accession>A0ABR8N370</accession>
<dbReference type="Proteomes" id="UP000609346">
    <property type="component" value="Unassembled WGS sequence"/>
</dbReference>
<dbReference type="InterPro" id="IPR006710">
    <property type="entry name" value="Glyco_hydro_43"/>
</dbReference>